<evidence type="ECO:0000259" key="10">
    <source>
        <dbReference type="PROSITE" id="PS51195"/>
    </source>
</evidence>
<dbReference type="Proteomes" id="UP000002872">
    <property type="component" value="Unassembled WGS sequence"/>
</dbReference>
<reference evidence="11" key="1">
    <citation type="submission" date="2011-01" db="EMBL/GenBank/DDBJ databases">
        <title>The Genome Sequence of Nematocida parisii strain ERTm3.</title>
        <authorList>
            <consortium name="The Broad Institute Genome Sequencing Platform"/>
            <consortium name="The Broad Institute Genome Sequencing Center for Infectious Disease"/>
            <person name="Cuomo C."/>
            <person name="Troemel E."/>
            <person name="Young S.K."/>
            <person name="Zeng Q."/>
            <person name="Gargeya S."/>
            <person name="Fitzgerald M."/>
            <person name="Haas B."/>
            <person name="Abouelleil A."/>
            <person name="Alvarado L."/>
            <person name="Arachchi H.M."/>
            <person name="Berlin A."/>
            <person name="Chapman S.B."/>
            <person name="Gearin G."/>
            <person name="Goldberg J."/>
            <person name="Griggs A."/>
            <person name="Gujja S."/>
            <person name="Hansen M."/>
            <person name="Heiman D."/>
            <person name="Howarth C."/>
            <person name="Larimer J."/>
            <person name="Lui A."/>
            <person name="MacDonald P.J.P."/>
            <person name="McCowen C."/>
            <person name="Montmayeur A."/>
            <person name="Murphy C."/>
            <person name="Neiman D."/>
            <person name="Pearson M."/>
            <person name="Priest M."/>
            <person name="Roberts A."/>
            <person name="Saif S."/>
            <person name="Shea T."/>
            <person name="Sisk P."/>
            <person name="Stolte C."/>
            <person name="Sykes S."/>
            <person name="Wortman J."/>
            <person name="Nusbaum C."/>
            <person name="Birren B."/>
        </authorList>
    </citation>
    <scope>NUCLEOTIDE SEQUENCE</scope>
    <source>
        <strain evidence="11">ERTm3</strain>
    </source>
</reference>
<dbReference type="PROSITE" id="PS51195">
    <property type="entry name" value="Q_MOTIF"/>
    <property type="match status" value="1"/>
</dbReference>
<dbReference type="InterPro" id="IPR000629">
    <property type="entry name" value="RNA-helicase_DEAD-box_CS"/>
</dbReference>
<comment type="similarity">
    <text evidence="7">Belongs to the DEAD box helicase family.</text>
</comment>
<dbReference type="STRING" id="935791.I3EFG0"/>
<dbReference type="PANTHER" id="PTHR47958">
    <property type="entry name" value="ATP-DEPENDENT RNA HELICASE DBP3"/>
    <property type="match status" value="1"/>
</dbReference>
<dbReference type="PROSITE" id="PS51194">
    <property type="entry name" value="HELICASE_CTER"/>
    <property type="match status" value="1"/>
</dbReference>
<accession>I3EFG0</accession>
<evidence type="ECO:0000256" key="3">
    <source>
        <dbReference type="ARBA" id="ARBA00022801"/>
    </source>
</evidence>
<dbReference type="GO" id="GO:0005524">
    <property type="term" value="F:ATP binding"/>
    <property type="evidence" value="ECO:0007669"/>
    <property type="project" value="UniProtKB-KW"/>
</dbReference>
<dbReference type="VEuPathDB" id="MicrosporidiaDB:NEQG_02029"/>
<evidence type="ECO:0000259" key="8">
    <source>
        <dbReference type="PROSITE" id="PS51192"/>
    </source>
</evidence>
<feature type="domain" description="Helicase C-terminal" evidence="9">
    <location>
        <begin position="222"/>
        <end position="380"/>
    </location>
</feature>
<feature type="domain" description="DEAD-box RNA helicase Q" evidence="10">
    <location>
        <begin position="6"/>
        <end position="34"/>
    </location>
</feature>
<gene>
    <name evidence="11" type="ORF">NEQG_02029</name>
</gene>
<evidence type="ECO:0000256" key="1">
    <source>
        <dbReference type="ARBA" id="ARBA00012552"/>
    </source>
</evidence>
<protein>
    <recommendedName>
        <fullName evidence="1">RNA helicase</fullName>
        <ecNumber evidence="1">3.6.4.13</ecNumber>
    </recommendedName>
</protein>
<name>I3EFG0_NEMP3</name>
<evidence type="ECO:0000256" key="7">
    <source>
        <dbReference type="RuleBase" id="RU000492"/>
    </source>
</evidence>
<keyword evidence="12" id="KW-1185">Reference proteome</keyword>
<proteinExistence type="inferred from homology"/>
<dbReference type="InterPro" id="IPR014014">
    <property type="entry name" value="RNA_helicase_DEAD_Q_motif"/>
</dbReference>
<dbReference type="EC" id="3.6.4.13" evidence="1"/>
<evidence type="ECO:0000256" key="4">
    <source>
        <dbReference type="ARBA" id="ARBA00022806"/>
    </source>
</evidence>
<dbReference type="PROSITE" id="PS51192">
    <property type="entry name" value="HELICASE_ATP_BIND_1"/>
    <property type="match status" value="1"/>
</dbReference>
<sequence>MEIRTSEFEQLGLSENILMGIFAYGFSTPSKIQKDAIGVISGGKSVLMQSKNGTGKTATFLLGMLQKLTIHKNTPYIQSIVLSPTRDLAIQTFNVFNGLAKYMGIKGYCAVGQTKKVSEDVHALNGCTVLFGTPGRVLHLLKESIKTFNKVHMVVLDEADRVVESGFSLPVRGIFERIKPMNAQFVFVSATLPQAVTEFLTEYLPEDYESFLVPQEELALSRISQFYINVVEKKKFNRLCDIFSTVSISQAVIFANRKETVMELGKKLQIHEFPAVIVHGGIEQAERNKRMSEFFSGKHRILVCTDVCARGIDAVHVNLVVNYDAPLSPEEYLHRIGRGGRFGKTSIAISLLEPSECSKSQAIFSAFGKALKEFVIPEPS</sequence>
<evidence type="ECO:0000313" key="12">
    <source>
        <dbReference type="Proteomes" id="UP000002872"/>
    </source>
</evidence>
<evidence type="ECO:0000256" key="5">
    <source>
        <dbReference type="ARBA" id="ARBA00022840"/>
    </source>
</evidence>
<feature type="short sequence motif" description="Q motif" evidence="6">
    <location>
        <begin position="6"/>
        <end position="34"/>
    </location>
</feature>
<dbReference type="InterPro" id="IPR014001">
    <property type="entry name" value="Helicase_ATP-bd"/>
</dbReference>
<dbReference type="InterPro" id="IPR001650">
    <property type="entry name" value="Helicase_C-like"/>
</dbReference>
<dbReference type="EMBL" id="GL870880">
    <property type="protein sequence ID" value="EIJ87957.1"/>
    <property type="molecule type" value="Genomic_DNA"/>
</dbReference>
<dbReference type="SMART" id="SM00490">
    <property type="entry name" value="HELICc"/>
    <property type="match status" value="1"/>
</dbReference>
<dbReference type="HOGENOM" id="CLU_003041_1_0_1"/>
<dbReference type="InterPro" id="IPR011545">
    <property type="entry name" value="DEAD/DEAH_box_helicase_dom"/>
</dbReference>
<keyword evidence="3 7" id="KW-0378">Hydrolase</keyword>
<dbReference type="AlphaFoldDB" id="I3EFG0"/>
<dbReference type="CDD" id="cd18787">
    <property type="entry name" value="SF2_C_DEAD"/>
    <property type="match status" value="1"/>
</dbReference>
<dbReference type="InterPro" id="IPR027417">
    <property type="entry name" value="P-loop_NTPase"/>
</dbReference>
<dbReference type="SMART" id="SM00487">
    <property type="entry name" value="DEXDc"/>
    <property type="match status" value="1"/>
</dbReference>
<dbReference type="SUPFAM" id="SSF52540">
    <property type="entry name" value="P-loop containing nucleoside triphosphate hydrolases"/>
    <property type="match status" value="1"/>
</dbReference>
<feature type="domain" description="Helicase ATP-binding" evidence="8">
    <location>
        <begin position="37"/>
        <end position="210"/>
    </location>
</feature>
<keyword evidence="4 7" id="KW-0347">Helicase</keyword>
<keyword evidence="5 7" id="KW-0067">ATP-binding</keyword>
<dbReference type="Pfam" id="PF00270">
    <property type="entry name" value="DEAD"/>
    <property type="match status" value="1"/>
</dbReference>
<dbReference type="OrthoDB" id="10265785at2759"/>
<dbReference type="GO" id="GO:0016787">
    <property type="term" value="F:hydrolase activity"/>
    <property type="evidence" value="ECO:0007669"/>
    <property type="project" value="UniProtKB-KW"/>
</dbReference>
<dbReference type="GO" id="GO:0003724">
    <property type="term" value="F:RNA helicase activity"/>
    <property type="evidence" value="ECO:0007669"/>
    <property type="project" value="UniProtKB-EC"/>
</dbReference>
<evidence type="ECO:0000259" key="9">
    <source>
        <dbReference type="PROSITE" id="PS51194"/>
    </source>
</evidence>
<organism evidence="11 12">
    <name type="scientific">Nematocida parisii (strain ERTm3)</name>
    <name type="common">Nematode killer fungus</name>
    <dbReference type="NCBI Taxonomy" id="935791"/>
    <lineage>
        <taxon>Eukaryota</taxon>
        <taxon>Fungi</taxon>
        <taxon>Fungi incertae sedis</taxon>
        <taxon>Microsporidia</taxon>
        <taxon>Nematocida</taxon>
    </lineage>
</organism>
<dbReference type="OMA" id="ERISQYY"/>
<dbReference type="Gene3D" id="3.40.50.300">
    <property type="entry name" value="P-loop containing nucleotide triphosphate hydrolases"/>
    <property type="match status" value="2"/>
</dbReference>
<dbReference type="InParanoid" id="I3EFG0"/>
<dbReference type="PROSITE" id="PS00039">
    <property type="entry name" value="DEAD_ATP_HELICASE"/>
    <property type="match status" value="1"/>
</dbReference>
<evidence type="ECO:0000313" key="11">
    <source>
        <dbReference type="EMBL" id="EIJ87957.1"/>
    </source>
</evidence>
<dbReference type="Pfam" id="PF00271">
    <property type="entry name" value="Helicase_C"/>
    <property type="match status" value="1"/>
</dbReference>
<evidence type="ECO:0000256" key="2">
    <source>
        <dbReference type="ARBA" id="ARBA00022741"/>
    </source>
</evidence>
<keyword evidence="2 7" id="KW-0547">Nucleotide-binding</keyword>
<evidence type="ECO:0000256" key="6">
    <source>
        <dbReference type="PROSITE-ProRule" id="PRU00552"/>
    </source>
</evidence>
<dbReference type="GO" id="GO:0003676">
    <property type="term" value="F:nucleic acid binding"/>
    <property type="evidence" value="ECO:0007669"/>
    <property type="project" value="InterPro"/>
</dbReference>